<evidence type="ECO:0000256" key="1">
    <source>
        <dbReference type="SAM" id="Phobius"/>
    </source>
</evidence>
<protein>
    <submittedName>
        <fullName evidence="2">Uncharacterized protein</fullName>
    </submittedName>
</protein>
<dbReference type="OrthoDB" id="9894386at2"/>
<evidence type="ECO:0000313" key="3">
    <source>
        <dbReference type="Proteomes" id="UP000295063"/>
    </source>
</evidence>
<keyword evidence="1" id="KW-1133">Transmembrane helix</keyword>
<dbReference type="EMBL" id="SLUI01000026">
    <property type="protein sequence ID" value="TCL31811.1"/>
    <property type="molecule type" value="Genomic_DNA"/>
</dbReference>
<keyword evidence="1" id="KW-0812">Transmembrane</keyword>
<accession>A0A4R1PKW4</accession>
<feature type="transmembrane region" description="Helical" evidence="1">
    <location>
        <begin position="185"/>
        <end position="207"/>
    </location>
</feature>
<dbReference type="AlphaFoldDB" id="A0A4R1PKW4"/>
<comment type="caution">
    <text evidence="2">The sequence shown here is derived from an EMBL/GenBank/DDBJ whole genome shotgun (WGS) entry which is preliminary data.</text>
</comment>
<organism evidence="2 3">
    <name type="scientific">Anaerospora hongkongensis</name>
    <dbReference type="NCBI Taxonomy" id="244830"/>
    <lineage>
        <taxon>Bacteria</taxon>
        <taxon>Bacillati</taxon>
        <taxon>Bacillota</taxon>
        <taxon>Negativicutes</taxon>
        <taxon>Selenomonadales</taxon>
        <taxon>Sporomusaceae</taxon>
        <taxon>Anaerospora</taxon>
    </lineage>
</organism>
<keyword evidence="3" id="KW-1185">Reference proteome</keyword>
<reference evidence="2 3" key="1">
    <citation type="submission" date="2019-03" db="EMBL/GenBank/DDBJ databases">
        <title>Genomic Encyclopedia of Type Strains, Phase IV (KMG-IV): sequencing the most valuable type-strain genomes for metagenomic binning, comparative biology and taxonomic classification.</title>
        <authorList>
            <person name="Goeker M."/>
        </authorList>
    </citation>
    <scope>NUCLEOTIDE SEQUENCE [LARGE SCALE GENOMIC DNA]</scope>
    <source>
        <strain evidence="2 3">DSM 15969</strain>
    </source>
</reference>
<name>A0A4R1PKW4_9FIRM</name>
<gene>
    <name evidence="2" type="ORF">EV210_12623</name>
</gene>
<evidence type="ECO:0000313" key="2">
    <source>
        <dbReference type="EMBL" id="TCL31811.1"/>
    </source>
</evidence>
<keyword evidence="1" id="KW-0472">Membrane</keyword>
<dbReference type="RefSeq" id="WP_132083704.1">
    <property type="nucleotide sequence ID" value="NZ_SLUI01000026.1"/>
</dbReference>
<sequence length="216" mass="23814">MQKYTQAYITSWLIVLVLFGASLRAVNAGGDSIRFMGARLSLTSGSTYQLYKVTDTLAFEIGRQQVSLVSYEKTSGLYSLAGEYQHTAVDAAGSVFIVSADYLKDDYIYTSYPIGRTSLVNLKTGEKLGPLIKPSSGSSDYKPVDAGQLPEYRQRGLVLEEPYKITPDKIKANYQALNTYSENLFIVQAAFGLIFILLTLGGIPLVISRLRHTRTV</sequence>
<proteinExistence type="predicted"/>
<dbReference type="Proteomes" id="UP000295063">
    <property type="component" value="Unassembled WGS sequence"/>
</dbReference>